<evidence type="ECO:0000313" key="5">
    <source>
        <dbReference type="Proteomes" id="UP000037175"/>
    </source>
</evidence>
<dbReference type="GO" id="GO:0004106">
    <property type="term" value="F:chorismate mutase activity"/>
    <property type="evidence" value="ECO:0007669"/>
    <property type="project" value="UniProtKB-UniRule"/>
</dbReference>
<accession>A0A0L6VYF2</accession>
<name>A0A0L6VYF2_9FIRM</name>
<dbReference type="EC" id="5.4.99.5" evidence="1 3"/>
<dbReference type="PANTHER" id="PTHR21164">
    <property type="entry name" value="CHORISMATE MUTASE"/>
    <property type="match status" value="1"/>
</dbReference>
<dbReference type="SUPFAM" id="SSF55298">
    <property type="entry name" value="YjgF-like"/>
    <property type="match status" value="1"/>
</dbReference>
<dbReference type="CDD" id="cd02185">
    <property type="entry name" value="AroH"/>
    <property type="match status" value="1"/>
</dbReference>
<keyword evidence="5" id="KW-1185">Reference proteome</keyword>
<dbReference type="GO" id="GO:0009073">
    <property type="term" value="P:aromatic amino acid family biosynthetic process"/>
    <property type="evidence" value="ECO:0007669"/>
    <property type="project" value="UniProtKB-UniRule"/>
</dbReference>
<dbReference type="NCBIfam" id="TIGR01796">
    <property type="entry name" value="CM_mono_aroH"/>
    <property type="match status" value="1"/>
</dbReference>
<dbReference type="Pfam" id="PF07736">
    <property type="entry name" value="CM_1"/>
    <property type="match status" value="1"/>
</dbReference>
<dbReference type="Gene3D" id="3.30.1330.40">
    <property type="entry name" value="RutC-like"/>
    <property type="match status" value="1"/>
</dbReference>
<dbReference type="GO" id="GO:0046417">
    <property type="term" value="P:chorismate metabolic process"/>
    <property type="evidence" value="ECO:0007669"/>
    <property type="project" value="TreeGrafter"/>
</dbReference>
<feature type="binding site" evidence="2">
    <location>
        <position position="94"/>
    </location>
    <ligand>
        <name>prephenate</name>
        <dbReference type="ChEBI" id="CHEBI:29934"/>
    </ligand>
</feature>
<dbReference type="InterPro" id="IPR008243">
    <property type="entry name" value="Chorismate_mutase_AroH"/>
</dbReference>
<evidence type="ECO:0000256" key="1">
    <source>
        <dbReference type="NCBIfam" id="TIGR01796"/>
    </source>
</evidence>
<evidence type="ECO:0000256" key="2">
    <source>
        <dbReference type="PIRSR" id="PIRSR005965-1"/>
    </source>
</evidence>
<dbReference type="Proteomes" id="UP000037175">
    <property type="component" value="Unassembled WGS sequence"/>
</dbReference>
<comment type="catalytic activity">
    <reaction evidence="3">
        <text>chorismate = prephenate</text>
        <dbReference type="Rhea" id="RHEA:13897"/>
        <dbReference type="ChEBI" id="CHEBI:29748"/>
        <dbReference type="ChEBI" id="CHEBI:29934"/>
        <dbReference type="EC" id="5.4.99.5"/>
    </reaction>
</comment>
<feature type="binding site" evidence="2">
    <location>
        <position position="112"/>
    </location>
    <ligand>
        <name>prephenate</name>
        <dbReference type="ChEBI" id="CHEBI:29934"/>
    </ligand>
</feature>
<gene>
    <name evidence="4" type="ORF">Tfer_3096</name>
</gene>
<dbReference type="PIRSF" id="PIRSF005965">
    <property type="entry name" value="Chor_mut_AroH"/>
    <property type="match status" value="1"/>
</dbReference>
<evidence type="ECO:0000313" key="4">
    <source>
        <dbReference type="EMBL" id="KNZ68357.1"/>
    </source>
</evidence>
<sequence length="123" mass="14103">MMVERWYVRGIRGAITVKENSAREIFNATVELLQELMKENGVEIEDIASIFFTTTPDLNAEFPALAARELGWKYVPLLCAREIDVPKAMSGVIRVLMHVNTTKKQDEIKHLYLRDATKLRPDL</sequence>
<dbReference type="PROSITE" id="PS51167">
    <property type="entry name" value="CHORISMATE_MUT_1"/>
    <property type="match status" value="1"/>
</dbReference>
<dbReference type="GO" id="GO:0008652">
    <property type="term" value="P:amino acid biosynthetic process"/>
    <property type="evidence" value="ECO:0007669"/>
    <property type="project" value="UniProtKB-UniRule"/>
</dbReference>
<reference evidence="5" key="1">
    <citation type="submission" date="2015-07" db="EMBL/GenBank/DDBJ databases">
        <title>Complete Genome of Thermincola ferriacetica strain Z-0001T.</title>
        <authorList>
            <person name="Lusk B."/>
            <person name="Badalamenti J.P."/>
            <person name="Parameswaran P."/>
            <person name="Bond D.R."/>
            <person name="Torres C.I."/>
        </authorList>
    </citation>
    <scope>NUCLEOTIDE SEQUENCE [LARGE SCALE GENOMIC DNA]</scope>
    <source>
        <strain evidence="5">Z-0001</strain>
    </source>
</reference>
<organism evidence="4 5">
    <name type="scientific">Thermincola ferriacetica</name>
    <dbReference type="NCBI Taxonomy" id="281456"/>
    <lineage>
        <taxon>Bacteria</taxon>
        <taxon>Bacillati</taxon>
        <taxon>Bacillota</taxon>
        <taxon>Clostridia</taxon>
        <taxon>Eubacteriales</taxon>
        <taxon>Thermincolaceae</taxon>
        <taxon>Thermincola</taxon>
    </lineage>
</organism>
<keyword evidence="2 3" id="KW-0028">Amino-acid biosynthesis</keyword>
<dbReference type="PANTHER" id="PTHR21164:SF0">
    <property type="entry name" value="CHORISMATE MUTASE AROH"/>
    <property type="match status" value="1"/>
</dbReference>
<comment type="caution">
    <text evidence="4">The sequence shown here is derived from an EMBL/GenBank/DDBJ whole genome shotgun (WGS) entry which is preliminary data.</text>
</comment>
<dbReference type="AlphaFoldDB" id="A0A0L6VYF2"/>
<feature type="binding site" evidence="2">
    <location>
        <position position="12"/>
    </location>
    <ligand>
        <name>prephenate</name>
        <dbReference type="ChEBI" id="CHEBI:29934"/>
    </ligand>
</feature>
<protein>
    <recommendedName>
        <fullName evidence="1 3">chorismate mutase</fullName>
        <ecNumber evidence="1 3">5.4.99.5</ecNumber>
    </recommendedName>
</protein>
<keyword evidence="2 3" id="KW-0057">Aromatic amino acid biosynthesis</keyword>
<proteinExistence type="predicted"/>
<evidence type="ECO:0000256" key="3">
    <source>
        <dbReference type="PROSITE-ProRule" id="PRU00514"/>
    </source>
</evidence>
<keyword evidence="3" id="KW-0413">Isomerase</keyword>
<dbReference type="UniPathway" id="UPA00120">
    <property type="reaction ID" value="UER00203"/>
</dbReference>
<dbReference type="InterPro" id="IPR035959">
    <property type="entry name" value="RutC-like_sf"/>
</dbReference>
<dbReference type="RefSeq" id="WP_013120475.1">
    <property type="nucleotide sequence ID" value="NZ_LGTE01000034.1"/>
</dbReference>
<dbReference type="EMBL" id="LGTE01000034">
    <property type="protein sequence ID" value="KNZ68357.1"/>
    <property type="molecule type" value="Genomic_DNA"/>
</dbReference>
<dbReference type="PATRIC" id="fig|281456.6.peg.3246"/>